<feature type="transmembrane region" description="Helical" evidence="4">
    <location>
        <begin position="321"/>
        <end position="338"/>
    </location>
</feature>
<protein>
    <submittedName>
        <fullName evidence="7">Glycosyl transferase family 2</fullName>
    </submittedName>
</protein>
<reference evidence="7" key="1">
    <citation type="submission" date="2011-09" db="EMBL/GenBank/DDBJ databases">
        <title>The permanent draft genome of Mucilaginibacter paludis DSM 18603.</title>
        <authorList>
            <consortium name="US DOE Joint Genome Institute (JGI-PGF)"/>
            <person name="Lucas S."/>
            <person name="Han J."/>
            <person name="Lapidus A."/>
            <person name="Bruce D."/>
            <person name="Goodwin L."/>
            <person name="Pitluck S."/>
            <person name="Peters L."/>
            <person name="Kyrpides N."/>
            <person name="Mavromatis K."/>
            <person name="Ivanova N."/>
            <person name="Mikhailova N."/>
            <person name="Held B."/>
            <person name="Detter J.C."/>
            <person name="Tapia R."/>
            <person name="Han C."/>
            <person name="Land M."/>
            <person name="Hauser L."/>
            <person name="Markowitz V."/>
            <person name="Cheng J.-F."/>
            <person name="Hugenholtz P."/>
            <person name="Woyke T."/>
            <person name="Wu D."/>
            <person name="Tindall B."/>
            <person name="Brambilla E."/>
            <person name="Klenk H.-P."/>
            <person name="Eisen J.A."/>
        </authorList>
    </citation>
    <scope>NUCLEOTIDE SEQUENCE [LARGE SCALE GENOMIC DNA]</scope>
    <source>
        <strain evidence="7">DSM 18603</strain>
    </source>
</reference>
<dbReference type="Pfam" id="PF00535">
    <property type="entry name" value="Glycos_transf_2"/>
    <property type="match status" value="1"/>
</dbReference>
<dbReference type="SUPFAM" id="SSF53448">
    <property type="entry name" value="Nucleotide-diphospho-sugar transferases"/>
    <property type="match status" value="1"/>
</dbReference>
<keyword evidence="4" id="KW-0812">Transmembrane</keyword>
<organism evidence="7 8">
    <name type="scientific">Mucilaginibacter paludis DSM 18603</name>
    <dbReference type="NCBI Taxonomy" id="714943"/>
    <lineage>
        <taxon>Bacteria</taxon>
        <taxon>Pseudomonadati</taxon>
        <taxon>Bacteroidota</taxon>
        <taxon>Sphingobacteriia</taxon>
        <taxon>Sphingobacteriales</taxon>
        <taxon>Sphingobacteriaceae</taxon>
        <taxon>Mucilaginibacter</taxon>
    </lineage>
</organism>
<evidence type="ECO:0000259" key="5">
    <source>
        <dbReference type="Pfam" id="PF00535"/>
    </source>
</evidence>
<keyword evidence="8" id="KW-1185">Reference proteome</keyword>
<feature type="domain" description="Glycosyltransferase 2-like" evidence="5">
    <location>
        <begin position="57"/>
        <end position="175"/>
    </location>
</feature>
<dbReference type="Pfam" id="PF13632">
    <property type="entry name" value="Glyco_trans_2_3"/>
    <property type="match status" value="1"/>
</dbReference>
<evidence type="ECO:0000313" key="8">
    <source>
        <dbReference type="Proteomes" id="UP000002774"/>
    </source>
</evidence>
<evidence type="ECO:0000256" key="1">
    <source>
        <dbReference type="ARBA" id="ARBA00006739"/>
    </source>
</evidence>
<dbReference type="EMBL" id="CM001403">
    <property type="protein sequence ID" value="EHQ25173.1"/>
    <property type="molecule type" value="Genomic_DNA"/>
</dbReference>
<feature type="transmembrane region" description="Helical" evidence="4">
    <location>
        <begin position="295"/>
        <end position="315"/>
    </location>
</feature>
<dbReference type="STRING" id="714943.Mucpa_0999"/>
<dbReference type="HOGENOM" id="CLU_055604_0_1_10"/>
<evidence type="ECO:0000313" key="7">
    <source>
        <dbReference type="EMBL" id="EHQ25173.1"/>
    </source>
</evidence>
<dbReference type="PANTHER" id="PTHR43630:SF1">
    <property type="entry name" value="POLY-BETA-1,6-N-ACETYL-D-GLUCOSAMINE SYNTHASE"/>
    <property type="match status" value="1"/>
</dbReference>
<gene>
    <name evidence="7" type="ORF">Mucpa_0999</name>
</gene>
<name>H1YDZ5_9SPHI</name>
<feature type="domain" description="Glycosyltransferase 2-like" evidence="6">
    <location>
        <begin position="179"/>
        <end position="362"/>
    </location>
</feature>
<dbReference type="eggNOG" id="COG1215">
    <property type="taxonomic scope" value="Bacteria"/>
</dbReference>
<accession>H1YDZ5</accession>
<dbReference type="Proteomes" id="UP000002774">
    <property type="component" value="Chromosome"/>
</dbReference>
<dbReference type="GO" id="GO:0016757">
    <property type="term" value="F:glycosyltransferase activity"/>
    <property type="evidence" value="ECO:0007669"/>
    <property type="project" value="UniProtKB-KW"/>
</dbReference>
<evidence type="ECO:0000256" key="2">
    <source>
        <dbReference type="ARBA" id="ARBA00022676"/>
    </source>
</evidence>
<dbReference type="InterPro" id="IPR029044">
    <property type="entry name" value="Nucleotide-diphossugar_trans"/>
</dbReference>
<proteinExistence type="inferred from homology"/>
<keyword evidence="3 7" id="KW-0808">Transferase</keyword>
<dbReference type="PANTHER" id="PTHR43630">
    <property type="entry name" value="POLY-BETA-1,6-N-ACETYL-D-GLUCOSAMINE SYNTHASE"/>
    <property type="match status" value="1"/>
</dbReference>
<evidence type="ECO:0000259" key="6">
    <source>
        <dbReference type="Pfam" id="PF13632"/>
    </source>
</evidence>
<feature type="transmembrane region" description="Helical" evidence="4">
    <location>
        <begin position="12"/>
        <end position="34"/>
    </location>
</feature>
<dbReference type="AlphaFoldDB" id="H1YDZ5"/>
<comment type="similarity">
    <text evidence="1">Belongs to the glycosyltransferase 2 family.</text>
</comment>
<dbReference type="Gene3D" id="3.90.550.10">
    <property type="entry name" value="Spore Coat Polysaccharide Biosynthesis Protein SpsA, Chain A"/>
    <property type="match status" value="1"/>
</dbReference>
<evidence type="ECO:0000256" key="3">
    <source>
        <dbReference type="ARBA" id="ARBA00022679"/>
    </source>
</evidence>
<evidence type="ECO:0000256" key="4">
    <source>
        <dbReference type="SAM" id="Phobius"/>
    </source>
</evidence>
<keyword evidence="4" id="KW-0472">Membrane</keyword>
<feature type="transmembrane region" description="Helical" evidence="4">
    <location>
        <begin position="350"/>
        <end position="371"/>
    </location>
</feature>
<keyword evidence="4" id="KW-1133">Transmembrane helix</keyword>
<dbReference type="InterPro" id="IPR001173">
    <property type="entry name" value="Glyco_trans_2-like"/>
</dbReference>
<keyword evidence="2" id="KW-0328">Glycosyltransferase</keyword>
<sequence length="381" mass="44307">MLPVIKYPVLEVYIKDILFVVFLLCFIAQLYYLIANHNRLARYKPQNDTPVGQLPVSVIIAARNEYANLKHNLPLILDQDYPEYEVIVVNDCSFDHTDELLNIYEKQYPKLRIVTIEEHPRFKTGKKFALTLGIKAARYEHLLFTDADCEPTSSHWISRMASKFKGDVSIVLGYSPYQRSRGLLNLFARFETLKTAINYLSAALSGDAYMGIGRNLAYTKTLFFKNKGFAAHMHILSGDDDLFVNQNATPANLDIEIHPDAHTQSEVKPTLRSYYRQKKRHMGVGKLYKSKHRRFLSFDALSGFVYYGLFIYLLTIQLEPLLILGLYLFRLILQVVIYNKVFTKLRCADLIWWLPIFDFVYYLYLNIFGLIGTFTKTKQWK</sequence>